<dbReference type="Gene3D" id="3.40.50.150">
    <property type="entry name" value="Vaccinia Virus protein VP39"/>
    <property type="match status" value="1"/>
</dbReference>
<accession>A0A8H4RKG6</accession>
<dbReference type="AlphaFoldDB" id="A0A8H4RKG6"/>
<feature type="region of interest" description="Disordered" evidence="1">
    <location>
        <begin position="345"/>
        <end position="412"/>
    </location>
</feature>
<dbReference type="InterPro" id="IPR029063">
    <property type="entry name" value="SAM-dependent_MTases_sf"/>
</dbReference>
<dbReference type="GO" id="GO:0008168">
    <property type="term" value="F:methyltransferase activity"/>
    <property type="evidence" value="ECO:0007669"/>
    <property type="project" value="TreeGrafter"/>
</dbReference>
<feature type="compositionally biased region" description="Low complexity" evidence="1">
    <location>
        <begin position="62"/>
        <end position="78"/>
    </location>
</feature>
<dbReference type="Proteomes" id="UP000566819">
    <property type="component" value="Unassembled WGS sequence"/>
</dbReference>
<evidence type="ECO:0000313" key="3">
    <source>
        <dbReference type="Proteomes" id="UP000566819"/>
    </source>
</evidence>
<dbReference type="PANTHER" id="PTHR43591:SF102">
    <property type="entry name" value="S-ADENOSYL-L-METHIONINE-DEPENDENT METHYLTRANSFERASE"/>
    <property type="match status" value="1"/>
</dbReference>
<dbReference type="PANTHER" id="PTHR43591">
    <property type="entry name" value="METHYLTRANSFERASE"/>
    <property type="match status" value="1"/>
</dbReference>
<feature type="region of interest" description="Disordered" evidence="1">
    <location>
        <begin position="281"/>
        <end position="330"/>
    </location>
</feature>
<feature type="compositionally biased region" description="Polar residues" evidence="1">
    <location>
        <begin position="29"/>
        <end position="43"/>
    </location>
</feature>
<feature type="compositionally biased region" description="Polar residues" evidence="1">
    <location>
        <begin position="361"/>
        <end position="380"/>
    </location>
</feature>
<evidence type="ECO:0000256" key="1">
    <source>
        <dbReference type="SAM" id="MobiDB-lite"/>
    </source>
</evidence>
<dbReference type="Pfam" id="PF13489">
    <property type="entry name" value="Methyltransf_23"/>
    <property type="match status" value="1"/>
</dbReference>
<proteinExistence type="predicted"/>
<dbReference type="OrthoDB" id="2013972at2759"/>
<feature type="compositionally biased region" description="Polar residues" evidence="1">
    <location>
        <begin position="315"/>
        <end position="329"/>
    </location>
</feature>
<evidence type="ECO:0008006" key="4">
    <source>
        <dbReference type="Google" id="ProtNLM"/>
    </source>
</evidence>
<dbReference type="EMBL" id="JAAMPI010000418">
    <property type="protein sequence ID" value="KAF4631699.1"/>
    <property type="molecule type" value="Genomic_DNA"/>
</dbReference>
<dbReference type="CDD" id="cd02440">
    <property type="entry name" value="AdoMet_MTases"/>
    <property type="match status" value="1"/>
</dbReference>
<feature type="region of interest" description="Disordered" evidence="1">
    <location>
        <begin position="1"/>
        <end position="82"/>
    </location>
</feature>
<reference evidence="2 3" key="1">
    <citation type="submission" date="2020-03" db="EMBL/GenBank/DDBJ databases">
        <title>Draft Genome Sequence of Cudoniella acicularis.</title>
        <authorList>
            <person name="Buettner E."/>
            <person name="Kellner H."/>
        </authorList>
    </citation>
    <scope>NUCLEOTIDE SEQUENCE [LARGE SCALE GENOMIC DNA]</scope>
    <source>
        <strain evidence="2 3">DSM 108380</strain>
    </source>
</reference>
<feature type="compositionally biased region" description="Polar residues" evidence="1">
    <location>
        <begin position="401"/>
        <end position="412"/>
    </location>
</feature>
<protein>
    <recommendedName>
        <fullName evidence="4">Methyltransferase</fullName>
    </recommendedName>
</protein>
<name>A0A8H4RKG6_9HELO</name>
<dbReference type="SUPFAM" id="SSF53335">
    <property type="entry name" value="S-adenosyl-L-methionine-dependent methyltransferases"/>
    <property type="match status" value="1"/>
</dbReference>
<feature type="compositionally biased region" description="Basic and acidic residues" evidence="1">
    <location>
        <begin position="284"/>
        <end position="312"/>
    </location>
</feature>
<comment type="caution">
    <text evidence="2">The sequence shown here is derived from an EMBL/GenBank/DDBJ whole genome shotgun (WGS) entry which is preliminary data.</text>
</comment>
<organism evidence="2 3">
    <name type="scientific">Cudoniella acicularis</name>
    <dbReference type="NCBI Taxonomy" id="354080"/>
    <lineage>
        <taxon>Eukaryota</taxon>
        <taxon>Fungi</taxon>
        <taxon>Dikarya</taxon>
        <taxon>Ascomycota</taxon>
        <taxon>Pezizomycotina</taxon>
        <taxon>Leotiomycetes</taxon>
        <taxon>Helotiales</taxon>
        <taxon>Tricladiaceae</taxon>
        <taxon>Cudoniella</taxon>
    </lineage>
</organism>
<gene>
    <name evidence="2" type="ORF">G7Y89_g6432</name>
</gene>
<evidence type="ECO:0000313" key="2">
    <source>
        <dbReference type="EMBL" id="KAF4631699.1"/>
    </source>
</evidence>
<keyword evidence="3" id="KW-1185">Reference proteome</keyword>
<sequence>MQSQQEAPVDGDGNEQAGQLGESELTDNLARTSHSVAAPQANQAEVLPEDRQHQSLRFDPNSDQSQSQSHHSLYDSQSTQLHHEQEVLQEGHVFAHEPINYPSQVEEPQQLAPAYHFGQTQAHQTELLFSYPSTLQSSHGVQPFQPFYSADFFQPSLDAQTPYQQSSHQVEEFHLAPLAPLAPLVNNNSSQPSQSFHQKTVNQPEHFRLSPLASLLNEGFPTHPTLASFQADPDHEMEETQEPPRIIQTPLSLKVMEPASDEISLGLQATEISQLHSPSIPESLHQHQTDLSHHDQREDEYRPANPIHHGEDESNSPLSAESTNSNQTDPAYHFAQTHQDYVEPEMDADHHETQTDEPTLPQHTGSVTAESSNAQSTTDTAIPDDGYYPTSLHVDSEMSDTDSAIGSDVQSSTMSMRSSLYESIIENGRTYHKYKEGQYYLPNDDVEQERLNLQHHLWTLTLDGRLHLAPIESPMRVLDIGTGTGLWALEYAERNPAAIVTGTDLSAIQPEYVPPNCQFEIDDAEDEWTYHQKFDFIHGRMLFTCFQNPAEVFRQAYKSLSPGGYFEMQDVLFALESIDGTSQGTAVEAWNAKIREGAAKIGRDWHCTTNYAQWFRDAGFECVVERQFKWPSNTWPKGKKQKTLGMWQLANGLDGLSAVSMAIMTRMHGMTREEVEVGMVDVRRDLRDKSIHGYVPVYVVYGRKPLTADDD</sequence>